<name>A0ABV8LGY9_9ACTN</name>
<dbReference type="Pfam" id="PF11361">
    <property type="entry name" value="DUF3159"/>
    <property type="match status" value="1"/>
</dbReference>
<keyword evidence="3" id="KW-1185">Reference proteome</keyword>
<accession>A0ABV8LGY9</accession>
<proteinExistence type="predicted"/>
<protein>
    <submittedName>
        <fullName evidence="2">DUF3159 domain-containing protein</fullName>
    </submittedName>
</protein>
<evidence type="ECO:0000313" key="2">
    <source>
        <dbReference type="EMBL" id="MFC4129483.1"/>
    </source>
</evidence>
<keyword evidence="1" id="KW-1133">Transmembrane helix</keyword>
<dbReference type="InterPro" id="IPR016566">
    <property type="entry name" value="UCP010219"/>
</dbReference>
<feature type="transmembrane region" description="Helical" evidence="1">
    <location>
        <begin position="179"/>
        <end position="196"/>
    </location>
</feature>
<sequence>MNDSEARQESLHDVLGGYRGAVDASVGPLAYVAGYLVGGKSIAWGAIAAGVATIGVGLWRWRRGGKLTAVLLGALGVGVAATIALYTGRGSDFFLARLASNVVSALAWSVSIVARWPLLGVVVGTALGQKTRWRRDPWLLRGYQRASWIWVGQYAVRIAVFTPLWLADATTALGLTQAALTWPLVAACLALSWVVLRKALPEAHPGIRHPVTAESLAETPDPDRVR</sequence>
<evidence type="ECO:0000256" key="1">
    <source>
        <dbReference type="SAM" id="Phobius"/>
    </source>
</evidence>
<feature type="transmembrane region" description="Helical" evidence="1">
    <location>
        <begin position="106"/>
        <end position="127"/>
    </location>
</feature>
<feature type="transmembrane region" description="Helical" evidence="1">
    <location>
        <begin position="68"/>
        <end position="86"/>
    </location>
</feature>
<comment type="caution">
    <text evidence="2">The sequence shown here is derived from an EMBL/GenBank/DDBJ whole genome shotgun (WGS) entry which is preliminary data.</text>
</comment>
<dbReference type="Proteomes" id="UP001595816">
    <property type="component" value="Unassembled WGS sequence"/>
</dbReference>
<reference evidence="3" key="1">
    <citation type="journal article" date="2019" name="Int. J. Syst. Evol. Microbiol.">
        <title>The Global Catalogue of Microorganisms (GCM) 10K type strain sequencing project: providing services to taxonomists for standard genome sequencing and annotation.</title>
        <authorList>
            <consortium name="The Broad Institute Genomics Platform"/>
            <consortium name="The Broad Institute Genome Sequencing Center for Infectious Disease"/>
            <person name="Wu L."/>
            <person name="Ma J."/>
        </authorList>
    </citation>
    <scope>NUCLEOTIDE SEQUENCE [LARGE SCALE GENOMIC DNA]</scope>
    <source>
        <strain evidence="3">CGMCC 4.7289</strain>
    </source>
</reference>
<gene>
    <name evidence="2" type="ORF">ACFOZ4_02555</name>
</gene>
<keyword evidence="1" id="KW-0472">Membrane</keyword>
<dbReference type="RefSeq" id="WP_253759480.1">
    <property type="nucleotide sequence ID" value="NZ_JAMZDZ010000001.1"/>
</dbReference>
<evidence type="ECO:0000313" key="3">
    <source>
        <dbReference type="Proteomes" id="UP001595816"/>
    </source>
</evidence>
<dbReference type="EMBL" id="JBHSAY010000003">
    <property type="protein sequence ID" value="MFC4129483.1"/>
    <property type="molecule type" value="Genomic_DNA"/>
</dbReference>
<organism evidence="2 3">
    <name type="scientific">Hamadaea flava</name>
    <dbReference type="NCBI Taxonomy" id="1742688"/>
    <lineage>
        <taxon>Bacteria</taxon>
        <taxon>Bacillati</taxon>
        <taxon>Actinomycetota</taxon>
        <taxon>Actinomycetes</taxon>
        <taxon>Micromonosporales</taxon>
        <taxon>Micromonosporaceae</taxon>
        <taxon>Hamadaea</taxon>
    </lineage>
</organism>
<keyword evidence="1" id="KW-0812">Transmembrane</keyword>
<feature type="transmembrane region" description="Helical" evidence="1">
    <location>
        <begin position="148"/>
        <end position="167"/>
    </location>
</feature>
<feature type="transmembrane region" description="Helical" evidence="1">
    <location>
        <begin position="42"/>
        <end position="61"/>
    </location>
</feature>